<name>A0AAV5DZ82_ELECO</name>
<gene>
    <name evidence="2" type="primary">gb02994</name>
    <name evidence="2" type="ORF">PR202_gb02994</name>
</gene>
<dbReference type="Pfam" id="PF23622">
    <property type="entry name" value="LRR_At1g61320_AtMIF1"/>
    <property type="match status" value="1"/>
</dbReference>
<accession>A0AAV5DZ82</accession>
<dbReference type="Gene3D" id="3.80.10.10">
    <property type="entry name" value="Ribonuclease Inhibitor"/>
    <property type="match status" value="1"/>
</dbReference>
<dbReference type="InterPro" id="IPR053772">
    <property type="entry name" value="At1g61320/At1g61330-like"/>
</dbReference>
<dbReference type="InterPro" id="IPR032675">
    <property type="entry name" value="LRR_dom_sf"/>
</dbReference>
<proteinExistence type="predicted"/>
<reference evidence="2" key="2">
    <citation type="submission" date="2021-12" db="EMBL/GenBank/DDBJ databases">
        <title>Resequencing data analysis of finger millet.</title>
        <authorList>
            <person name="Hatakeyama M."/>
            <person name="Aluri S."/>
            <person name="Balachadran M.T."/>
            <person name="Sivarajan S.R."/>
            <person name="Poveda L."/>
            <person name="Shimizu-Inatsugi R."/>
            <person name="Schlapbach R."/>
            <person name="Sreeman S.M."/>
            <person name="Shimizu K.K."/>
        </authorList>
    </citation>
    <scope>NUCLEOTIDE SEQUENCE</scope>
</reference>
<evidence type="ECO:0000259" key="1">
    <source>
        <dbReference type="Pfam" id="PF23622"/>
    </source>
</evidence>
<dbReference type="EMBL" id="BQKI01000072">
    <property type="protein sequence ID" value="GJN16044.1"/>
    <property type="molecule type" value="Genomic_DNA"/>
</dbReference>
<dbReference type="InterPro" id="IPR055357">
    <property type="entry name" value="LRR_At1g61320_AtMIF1"/>
</dbReference>
<dbReference type="Proteomes" id="UP001054889">
    <property type="component" value="Unassembled WGS sequence"/>
</dbReference>
<protein>
    <recommendedName>
        <fullName evidence="1">At1g61320/AtMIF1 LRR domain-containing protein</fullName>
    </recommendedName>
</protein>
<sequence length="451" mass="50214">MPMKESARAACVSRIFFQSWRHYPSLILTKKTLGFKQNTCAKGDIEALTYKVDQILKNHSGAAVKTLELDIFHCRDLDPCLLNNWLRISITPGTENVTLSLPKRYKEEYTFPCSRLFGGSGNSSIEYLHLTNCALRPTDHLGCLRSLTELYLREVCITGEELECLLSNSHALTELELVLCNEIICLKVPCVLERLSCLVVSDCSMLQMIESKAPNLSSINLEGDLVQLSLGQSLQVKSLDMDCSTGSNFLSYAITKLPYIVPNVETPTLSSISEMVNTPMVPATFHHLKSLEIYLDGDLSARYDYLSLISFFDSSPVLETFSLHRSQPQALEIERLGELPGGRQICQGANQTSPKSVMIFGFCSAKSMVELTCHILEYATSLGCIILDVVFDEYDEDDIGRCSVNPARKAGECCRLTNEMILEANKGLMAIERYIARKVPSAVKVRSSWAV</sequence>
<evidence type="ECO:0000313" key="2">
    <source>
        <dbReference type="EMBL" id="GJN16044.1"/>
    </source>
</evidence>
<organism evidence="2 3">
    <name type="scientific">Eleusine coracana subsp. coracana</name>
    <dbReference type="NCBI Taxonomy" id="191504"/>
    <lineage>
        <taxon>Eukaryota</taxon>
        <taxon>Viridiplantae</taxon>
        <taxon>Streptophyta</taxon>
        <taxon>Embryophyta</taxon>
        <taxon>Tracheophyta</taxon>
        <taxon>Spermatophyta</taxon>
        <taxon>Magnoliopsida</taxon>
        <taxon>Liliopsida</taxon>
        <taxon>Poales</taxon>
        <taxon>Poaceae</taxon>
        <taxon>PACMAD clade</taxon>
        <taxon>Chloridoideae</taxon>
        <taxon>Cynodonteae</taxon>
        <taxon>Eleusininae</taxon>
        <taxon>Eleusine</taxon>
    </lineage>
</organism>
<dbReference type="PANTHER" id="PTHR34145:SF8">
    <property type="entry name" value="OS05G0538250 PROTEIN"/>
    <property type="match status" value="1"/>
</dbReference>
<reference evidence="2" key="1">
    <citation type="journal article" date="2018" name="DNA Res.">
        <title>Multiple hybrid de novo genome assembly of finger millet, an orphan allotetraploid crop.</title>
        <authorList>
            <person name="Hatakeyama M."/>
            <person name="Aluri S."/>
            <person name="Balachadran M.T."/>
            <person name="Sivarajan S.R."/>
            <person name="Patrignani A."/>
            <person name="Gruter S."/>
            <person name="Poveda L."/>
            <person name="Shimizu-Inatsugi R."/>
            <person name="Baeten J."/>
            <person name="Francoijs K.J."/>
            <person name="Nataraja K.N."/>
            <person name="Reddy Y.A.N."/>
            <person name="Phadnis S."/>
            <person name="Ravikumar R.L."/>
            <person name="Schlapbach R."/>
            <person name="Sreeman S.M."/>
            <person name="Shimizu K.K."/>
        </authorList>
    </citation>
    <scope>NUCLEOTIDE SEQUENCE</scope>
</reference>
<keyword evidence="3" id="KW-1185">Reference proteome</keyword>
<dbReference type="SUPFAM" id="SSF52058">
    <property type="entry name" value="L domain-like"/>
    <property type="match status" value="1"/>
</dbReference>
<dbReference type="PANTHER" id="PTHR34145">
    <property type="entry name" value="OS02G0105600 PROTEIN"/>
    <property type="match status" value="1"/>
</dbReference>
<dbReference type="AlphaFoldDB" id="A0AAV5DZ82"/>
<feature type="domain" description="At1g61320/AtMIF1 LRR" evidence="1">
    <location>
        <begin position="55"/>
        <end position="445"/>
    </location>
</feature>
<evidence type="ECO:0000313" key="3">
    <source>
        <dbReference type="Proteomes" id="UP001054889"/>
    </source>
</evidence>
<comment type="caution">
    <text evidence="2">The sequence shown here is derived from an EMBL/GenBank/DDBJ whole genome shotgun (WGS) entry which is preliminary data.</text>
</comment>